<dbReference type="CDD" id="cd17039">
    <property type="entry name" value="Ubl_ubiquitin_like"/>
    <property type="match status" value="1"/>
</dbReference>
<gene>
    <name evidence="5" type="ORF">MCUN1_002274</name>
</gene>
<evidence type="ECO:0000313" key="6">
    <source>
        <dbReference type="Proteomes" id="UP001219933"/>
    </source>
</evidence>
<dbReference type="Gene3D" id="3.10.20.90">
    <property type="entry name" value="Phosphatidylinositol 3-kinase Catalytic Subunit, Chain A, domain 1"/>
    <property type="match status" value="1"/>
</dbReference>
<evidence type="ECO:0008006" key="7">
    <source>
        <dbReference type="Google" id="ProtNLM"/>
    </source>
</evidence>
<evidence type="ECO:0000256" key="1">
    <source>
        <dbReference type="ARBA" id="ARBA00023186"/>
    </source>
</evidence>
<keyword evidence="1" id="KW-0143">Chaperone</keyword>
<dbReference type="PANTHER" id="PTHR12329">
    <property type="entry name" value="BCL2-ASSOCIATED ATHANOGENE"/>
    <property type="match status" value="1"/>
</dbReference>
<dbReference type="Proteomes" id="UP001219933">
    <property type="component" value="Chromosome 3"/>
</dbReference>
<reference evidence="5" key="1">
    <citation type="submission" date="2023-03" db="EMBL/GenBank/DDBJ databases">
        <title>Mating type loci evolution in Malassezia.</title>
        <authorList>
            <person name="Coelho M.A."/>
        </authorList>
    </citation>
    <scope>NUCLEOTIDE SEQUENCE</scope>
    <source>
        <strain evidence="5">CBS 11721</strain>
    </source>
</reference>
<dbReference type="InterPro" id="IPR036533">
    <property type="entry name" value="BAG_dom_sf"/>
</dbReference>
<protein>
    <recommendedName>
        <fullName evidence="7">BAG domain-containing protein</fullName>
    </recommendedName>
</protein>
<evidence type="ECO:0000259" key="3">
    <source>
        <dbReference type="PROSITE" id="PS50053"/>
    </source>
</evidence>
<dbReference type="Gene3D" id="1.20.58.120">
    <property type="entry name" value="BAG domain"/>
    <property type="match status" value="1"/>
</dbReference>
<organism evidence="5 6">
    <name type="scientific">Malassezia cuniculi</name>
    <dbReference type="NCBI Taxonomy" id="948313"/>
    <lineage>
        <taxon>Eukaryota</taxon>
        <taxon>Fungi</taxon>
        <taxon>Dikarya</taxon>
        <taxon>Basidiomycota</taxon>
        <taxon>Ustilaginomycotina</taxon>
        <taxon>Malasseziomycetes</taxon>
        <taxon>Malasseziales</taxon>
        <taxon>Malasseziaceae</taxon>
        <taxon>Malassezia</taxon>
    </lineage>
</organism>
<dbReference type="EMBL" id="CP119879">
    <property type="protein sequence ID" value="WFD35420.1"/>
    <property type="molecule type" value="Genomic_DNA"/>
</dbReference>
<dbReference type="SUPFAM" id="SSF54236">
    <property type="entry name" value="Ubiquitin-like"/>
    <property type="match status" value="1"/>
</dbReference>
<dbReference type="InterPro" id="IPR039773">
    <property type="entry name" value="BAG_chaperone_regulator"/>
</dbReference>
<dbReference type="GO" id="GO:0051087">
    <property type="term" value="F:protein-folding chaperone binding"/>
    <property type="evidence" value="ECO:0007669"/>
    <property type="project" value="InterPro"/>
</dbReference>
<feature type="compositionally biased region" description="Low complexity" evidence="2">
    <location>
        <begin position="147"/>
        <end position="178"/>
    </location>
</feature>
<dbReference type="InterPro" id="IPR003103">
    <property type="entry name" value="BAG_domain"/>
</dbReference>
<feature type="region of interest" description="Disordered" evidence="2">
    <location>
        <begin position="129"/>
        <end position="181"/>
    </location>
</feature>
<evidence type="ECO:0000259" key="4">
    <source>
        <dbReference type="PROSITE" id="PS51035"/>
    </source>
</evidence>
<evidence type="ECO:0000256" key="2">
    <source>
        <dbReference type="SAM" id="MobiDB-lite"/>
    </source>
</evidence>
<dbReference type="PROSITE" id="PS50053">
    <property type="entry name" value="UBIQUITIN_2"/>
    <property type="match status" value="1"/>
</dbReference>
<dbReference type="InterPro" id="IPR000626">
    <property type="entry name" value="Ubiquitin-like_dom"/>
</dbReference>
<feature type="domain" description="Ubiquitin-like" evidence="3">
    <location>
        <begin position="46"/>
        <end position="101"/>
    </location>
</feature>
<dbReference type="AlphaFoldDB" id="A0AAF0EUR8"/>
<dbReference type="PROSITE" id="PS51035">
    <property type="entry name" value="BAG"/>
    <property type="match status" value="1"/>
</dbReference>
<proteinExistence type="predicted"/>
<sequence length="299" mass="31916">MSWFSNTWNRWNNSFPSAWKDVEWVEVVWGRQRYKVRLPETQGQLTLGDLRAELSSIFSIPEARTKVVFEGLLLKDDRVPLIEYGLNTGSRVFLVADDQGARPAQAAGAAQHASAHAADNVTTQAPTMRSVNQPAAAHGAQPPVGQSAPAPSHAAPGAVPAPAPAADASAAPNDAAAHPDQRSLATIEHVVSKCRTELYPELAQFEQSIAALPAAAPGTVSGDTPPGPGLIAPARIPITQRKLSEYFLRELLSLDGVSVDSDAIRSARKAAVKEIQAYLDRVDAAWRVASEEKGIVNDI</sequence>
<dbReference type="PANTHER" id="PTHR12329:SF16">
    <property type="entry name" value="BAG FAMILY MOLECULAR CHAPERONE REGULATOR 1"/>
    <property type="match status" value="1"/>
</dbReference>
<dbReference type="GO" id="GO:0005829">
    <property type="term" value="C:cytosol"/>
    <property type="evidence" value="ECO:0007669"/>
    <property type="project" value="TreeGrafter"/>
</dbReference>
<dbReference type="GO" id="GO:0016020">
    <property type="term" value="C:membrane"/>
    <property type="evidence" value="ECO:0007669"/>
    <property type="project" value="TreeGrafter"/>
</dbReference>
<dbReference type="Pfam" id="PF02179">
    <property type="entry name" value="BAG"/>
    <property type="match status" value="1"/>
</dbReference>
<accession>A0AAF0EUR8</accession>
<dbReference type="SUPFAM" id="SSF63491">
    <property type="entry name" value="BAG domain"/>
    <property type="match status" value="1"/>
</dbReference>
<name>A0AAF0EUR8_9BASI</name>
<evidence type="ECO:0000313" key="5">
    <source>
        <dbReference type="EMBL" id="WFD35420.1"/>
    </source>
</evidence>
<dbReference type="GO" id="GO:0005634">
    <property type="term" value="C:nucleus"/>
    <property type="evidence" value="ECO:0007669"/>
    <property type="project" value="TreeGrafter"/>
</dbReference>
<keyword evidence="6" id="KW-1185">Reference proteome</keyword>
<feature type="domain" description="BAG" evidence="4">
    <location>
        <begin position="241"/>
        <end position="286"/>
    </location>
</feature>
<dbReference type="InterPro" id="IPR029071">
    <property type="entry name" value="Ubiquitin-like_domsf"/>
</dbReference>
<dbReference type="GO" id="GO:0000774">
    <property type="term" value="F:adenyl-nucleotide exchange factor activity"/>
    <property type="evidence" value="ECO:0007669"/>
    <property type="project" value="TreeGrafter"/>
</dbReference>
<dbReference type="GO" id="GO:0050821">
    <property type="term" value="P:protein stabilization"/>
    <property type="evidence" value="ECO:0007669"/>
    <property type="project" value="TreeGrafter"/>
</dbReference>